<gene>
    <name evidence="10" type="primary">mscL</name>
    <name evidence="11" type="ORF">CLV25_11421</name>
</gene>
<dbReference type="GO" id="GO:0008381">
    <property type="term" value="F:mechanosensitive monoatomic ion channel activity"/>
    <property type="evidence" value="ECO:0007669"/>
    <property type="project" value="UniProtKB-UniRule"/>
</dbReference>
<dbReference type="Pfam" id="PF01741">
    <property type="entry name" value="MscL"/>
    <property type="match status" value="1"/>
</dbReference>
<dbReference type="InterPro" id="IPR036019">
    <property type="entry name" value="MscL_channel"/>
</dbReference>
<dbReference type="PRINTS" id="PR01264">
    <property type="entry name" value="MECHCHANNEL"/>
</dbReference>
<keyword evidence="6 10" id="KW-1133">Transmembrane helix</keyword>
<dbReference type="InterPro" id="IPR001185">
    <property type="entry name" value="MS_channel"/>
</dbReference>
<dbReference type="Proteomes" id="UP000294830">
    <property type="component" value="Unassembled WGS sequence"/>
</dbReference>
<dbReference type="Gene3D" id="1.10.1200.120">
    <property type="entry name" value="Large-conductance mechanosensitive channel, MscL, domain 1"/>
    <property type="match status" value="1"/>
</dbReference>
<dbReference type="AlphaFoldDB" id="A0A4R2EA80"/>
<evidence type="ECO:0000256" key="8">
    <source>
        <dbReference type="ARBA" id="ARBA00023136"/>
    </source>
</evidence>
<keyword evidence="9 10" id="KW-0407">Ion channel</keyword>
<comment type="function">
    <text evidence="10">Channel that opens in response to stretch forces in the membrane lipid bilayer. May participate in the regulation of osmotic pressure changes within the cell.</text>
</comment>
<keyword evidence="8 10" id="KW-0472">Membrane</keyword>
<comment type="similarity">
    <text evidence="10">Belongs to the MscL family.</text>
</comment>
<comment type="subcellular location">
    <subcellularLocation>
        <location evidence="10">Cell membrane</location>
        <topology evidence="10">Multi-pass membrane protein</topology>
    </subcellularLocation>
    <subcellularLocation>
        <location evidence="1">Membrane</location>
        <topology evidence="1">Multi-pass membrane protein</topology>
    </subcellularLocation>
</comment>
<keyword evidence="2 10" id="KW-0813">Transport</keyword>
<evidence type="ECO:0000313" key="11">
    <source>
        <dbReference type="EMBL" id="TCN63866.1"/>
    </source>
</evidence>
<dbReference type="PANTHER" id="PTHR30266:SF2">
    <property type="entry name" value="LARGE-CONDUCTANCE MECHANOSENSITIVE CHANNEL"/>
    <property type="match status" value="1"/>
</dbReference>
<dbReference type="NCBIfam" id="TIGR00220">
    <property type="entry name" value="mscL"/>
    <property type="match status" value="1"/>
</dbReference>
<evidence type="ECO:0000256" key="1">
    <source>
        <dbReference type="ARBA" id="ARBA00004141"/>
    </source>
</evidence>
<organism evidence="11 12">
    <name type="scientific">Acetobacteroides hydrogenigenes</name>
    <dbReference type="NCBI Taxonomy" id="979970"/>
    <lineage>
        <taxon>Bacteria</taxon>
        <taxon>Pseudomonadati</taxon>
        <taxon>Bacteroidota</taxon>
        <taxon>Bacteroidia</taxon>
        <taxon>Bacteroidales</taxon>
        <taxon>Rikenellaceae</taxon>
        <taxon>Acetobacteroides</taxon>
    </lineage>
</organism>
<feature type="transmembrane region" description="Helical" evidence="10">
    <location>
        <begin position="96"/>
        <end position="117"/>
    </location>
</feature>
<sequence length="156" mass="16879">MNIEQAKPKFKYHSNMSFIKEFKDFISKGSVIDLAVAVIIGGAFGQIVTSAVNDILMPVIGIVLGGIDFTSFKITLKAAVMGANGAIDKPAVTMNIGNFIQVTVNFLIISLFIFIALKGLMKLKKKEAEAPAAPPAPSEEVKLLSEIRDLLKQNNR</sequence>
<evidence type="ECO:0000256" key="6">
    <source>
        <dbReference type="ARBA" id="ARBA00022989"/>
    </source>
</evidence>
<keyword evidence="4" id="KW-0997">Cell inner membrane</keyword>
<dbReference type="PANTHER" id="PTHR30266">
    <property type="entry name" value="MECHANOSENSITIVE CHANNEL MSCL"/>
    <property type="match status" value="1"/>
</dbReference>
<dbReference type="EMBL" id="SLWB01000014">
    <property type="protein sequence ID" value="TCN63866.1"/>
    <property type="molecule type" value="Genomic_DNA"/>
</dbReference>
<evidence type="ECO:0000256" key="9">
    <source>
        <dbReference type="ARBA" id="ARBA00023303"/>
    </source>
</evidence>
<evidence type="ECO:0000256" key="10">
    <source>
        <dbReference type="HAMAP-Rule" id="MF_00115"/>
    </source>
</evidence>
<evidence type="ECO:0000256" key="2">
    <source>
        <dbReference type="ARBA" id="ARBA00022448"/>
    </source>
</evidence>
<keyword evidence="3 10" id="KW-1003">Cell membrane</keyword>
<reference evidence="11 12" key="1">
    <citation type="submission" date="2019-03" db="EMBL/GenBank/DDBJ databases">
        <title>Genomic Encyclopedia of Archaeal and Bacterial Type Strains, Phase II (KMG-II): from individual species to whole genera.</title>
        <authorList>
            <person name="Goeker M."/>
        </authorList>
    </citation>
    <scope>NUCLEOTIDE SEQUENCE [LARGE SCALE GENOMIC DNA]</scope>
    <source>
        <strain evidence="11 12">RL-C</strain>
    </source>
</reference>
<feature type="transmembrane region" description="Helical" evidence="10">
    <location>
        <begin position="55"/>
        <end position="76"/>
    </location>
</feature>
<proteinExistence type="inferred from homology"/>
<dbReference type="HAMAP" id="MF_00115">
    <property type="entry name" value="MscL"/>
    <property type="match status" value="1"/>
</dbReference>
<comment type="caution">
    <text evidence="11">The sequence shown here is derived from an EMBL/GenBank/DDBJ whole genome shotgun (WGS) entry which is preliminary data.</text>
</comment>
<evidence type="ECO:0000256" key="3">
    <source>
        <dbReference type="ARBA" id="ARBA00022475"/>
    </source>
</evidence>
<comment type="subunit">
    <text evidence="10">Homopentamer.</text>
</comment>
<accession>A0A4R2EA80</accession>
<evidence type="ECO:0000313" key="12">
    <source>
        <dbReference type="Proteomes" id="UP000294830"/>
    </source>
</evidence>
<protein>
    <recommendedName>
        <fullName evidence="10">Large-conductance mechanosensitive channel</fullName>
    </recommendedName>
</protein>
<feature type="transmembrane region" description="Helical" evidence="10">
    <location>
        <begin position="25"/>
        <end position="48"/>
    </location>
</feature>
<dbReference type="GO" id="GO:0005886">
    <property type="term" value="C:plasma membrane"/>
    <property type="evidence" value="ECO:0007669"/>
    <property type="project" value="UniProtKB-SubCell"/>
</dbReference>
<dbReference type="NCBIfam" id="NF001843">
    <property type="entry name" value="PRK00567.1-4"/>
    <property type="match status" value="1"/>
</dbReference>
<dbReference type="SUPFAM" id="SSF81330">
    <property type="entry name" value="Gated mechanosensitive channel"/>
    <property type="match status" value="1"/>
</dbReference>
<name>A0A4R2EA80_9BACT</name>
<keyword evidence="5 10" id="KW-0812">Transmembrane</keyword>
<evidence type="ECO:0000256" key="7">
    <source>
        <dbReference type="ARBA" id="ARBA00023065"/>
    </source>
</evidence>
<keyword evidence="12" id="KW-1185">Reference proteome</keyword>
<keyword evidence="7 10" id="KW-0406">Ion transport</keyword>
<evidence type="ECO:0000256" key="4">
    <source>
        <dbReference type="ARBA" id="ARBA00022519"/>
    </source>
</evidence>
<dbReference type="InterPro" id="IPR037673">
    <property type="entry name" value="MSC/AndL"/>
</dbReference>
<evidence type="ECO:0000256" key="5">
    <source>
        <dbReference type="ARBA" id="ARBA00022692"/>
    </source>
</evidence>